<evidence type="ECO:0000313" key="10">
    <source>
        <dbReference type="EnsemblMetazoa" id="Aqu2.1.18866_001"/>
    </source>
</evidence>
<evidence type="ECO:0000256" key="9">
    <source>
        <dbReference type="RuleBase" id="RU363011"/>
    </source>
</evidence>
<comment type="function">
    <text evidence="1 9">Component of the MICOS complex, a large protein complex of the mitochondrial inner membrane that plays crucial roles in the maintenance of crista junctions, inner membrane architecture, and formation of contact sites to the outer membrane.</text>
</comment>
<dbReference type="InParanoid" id="A0A1X7TUF2"/>
<dbReference type="eggNOG" id="KOG4604">
    <property type="taxonomic scope" value="Eukaryota"/>
</dbReference>
<dbReference type="OrthoDB" id="1916310at2759"/>
<comment type="subunit">
    <text evidence="9">Component of the mitochondrial contact site and cristae organizing system (MICOS) complex.</text>
</comment>
<reference evidence="10" key="2">
    <citation type="submission" date="2017-05" db="UniProtKB">
        <authorList>
            <consortium name="EnsemblMetazoa"/>
        </authorList>
    </citation>
    <scope>IDENTIFICATION</scope>
</reference>
<dbReference type="InterPro" id="IPR007512">
    <property type="entry name" value="Mic10"/>
</dbReference>
<dbReference type="Pfam" id="PF04418">
    <property type="entry name" value="DUF543"/>
    <property type="match status" value="1"/>
</dbReference>
<evidence type="ECO:0000256" key="5">
    <source>
        <dbReference type="ARBA" id="ARBA00022792"/>
    </source>
</evidence>
<keyword evidence="5 9" id="KW-0999">Mitochondrion inner membrane</keyword>
<gene>
    <name evidence="10" type="primary">105314333</name>
</gene>
<dbReference type="KEGG" id="aqu:105314333"/>
<comment type="subcellular location">
    <subcellularLocation>
        <location evidence="2 9">Mitochondrion inner membrane</location>
        <topology evidence="2 9">Single-pass membrane protein</topology>
    </subcellularLocation>
</comment>
<evidence type="ECO:0000256" key="7">
    <source>
        <dbReference type="ARBA" id="ARBA00023128"/>
    </source>
</evidence>
<proteinExistence type="inferred from homology"/>
<comment type="similarity">
    <text evidence="3 9">Belongs to the MICOS complex subunit Mic10 family.</text>
</comment>
<accession>A0A1X7TUF2</accession>
<evidence type="ECO:0000313" key="11">
    <source>
        <dbReference type="Proteomes" id="UP000007879"/>
    </source>
</evidence>
<dbReference type="STRING" id="400682.A0A1X7TUF2"/>
<evidence type="ECO:0000256" key="6">
    <source>
        <dbReference type="ARBA" id="ARBA00022989"/>
    </source>
</evidence>
<evidence type="ECO:0000256" key="1">
    <source>
        <dbReference type="ARBA" id="ARBA00002689"/>
    </source>
</evidence>
<reference evidence="11" key="1">
    <citation type="journal article" date="2010" name="Nature">
        <title>The Amphimedon queenslandica genome and the evolution of animal complexity.</title>
        <authorList>
            <person name="Srivastava M."/>
            <person name="Simakov O."/>
            <person name="Chapman J."/>
            <person name="Fahey B."/>
            <person name="Gauthier M.E."/>
            <person name="Mitros T."/>
            <person name="Richards G.S."/>
            <person name="Conaco C."/>
            <person name="Dacre M."/>
            <person name="Hellsten U."/>
            <person name="Larroux C."/>
            <person name="Putnam N.H."/>
            <person name="Stanke M."/>
            <person name="Adamska M."/>
            <person name="Darling A."/>
            <person name="Degnan S.M."/>
            <person name="Oakley T.H."/>
            <person name="Plachetzki D.C."/>
            <person name="Zhai Y."/>
            <person name="Adamski M."/>
            <person name="Calcino A."/>
            <person name="Cummins S.F."/>
            <person name="Goodstein D.M."/>
            <person name="Harris C."/>
            <person name="Jackson D.J."/>
            <person name="Leys S.P."/>
            <person name="Shu S."/>
            <person name="Woodcroft B.J."/>
            <person name="Vervoort M."/>
            <person name="Kosik K.S."/>
            <person name="Manning G."/>
            <person name="Degnan B.M."/>
            <person name="Rokhsar D.S."/>
        </authorList>
    </citation>
    <scope>NUCLEOTIDE SEQUENCE [LARGE SCALE GENOMIC DNA]</scope>
</reference>
<evidence type="ECO:0000256" key="8">
    <source>
        <dbReference type="ARBA" id="ARBA00023136"/>
    </source>
</evidence>
<keyword evidence="7 9" id="KW-0496">Mitochondrion</keyword>
<evidence type="ECO:0000256" key="3">
    <source>
        <dbReference type="ARBA" id="ARBA00006792"/>
    </source>
</evidence>
<evidence type="ECO:0000256" key="4">
    <source>
        <dbReference type="ARBA" id="ARBA00022692"/>
    </source>
</evidence>
<dbReference type="AlphaFoldDB" id="A0A1X7TUF2"/>
<keyword evidence="11" id="KW-1185">Reference proteome</keyword>
<dbReference type="EnsemblMetazoa" id="Aqu2.1.18866_001">
    <property type="protein sequence ID" value="Aqu2.1.18866_001"/>
    <property type="gene ID" value="Aqu2.1.18866"/>
</dbReference>
<protein>
    <recommendedName>
        <fullName evidence="9">MICOS complex subunit MIC10</fullName>
    </recommendedName>
</protein>
<dbReference type="PANTHER" id="PTHR21304:SF0">
    <property type="entry name" value="MICOS COMPLEX SUBUNIT MIC10"/>
    <property type="match status" value="1"/>
</dbReference>
<dbReference type="PANTHER" id="PTHR21304">
    <property type="entry name" value="MICOS COMPLEX SUBUNIT MIC10"/>
    <property type="match status" value="1"/>
</dbReference>
<keyword evidence="4 9" id="KW-0812">Transmembrane</keyword>
<name>A0A1X7TUF2_AMPQE</name>
<feature type="transmembrane region" description="Helical" evidence="9">
    <location>
        <begin position="22"/>
        <end position="40"/>
    </location>
</feature>
<evidence type="ECO:0000256" key="2">
    <source>
        <dbReference type="ARBA" id="ARBA00004434"/>
    </source>
</evidence>
<keyword evidence="6 9" id="KW-1133">Transmembrane helix</keyword>
<dbReference type="Proteomes" id="UP000007879">
    <property type="component" value="Unassembled WGS sequence"/>
</dbReference>
<keyword evidence="8 9" id="KW-0472">Membrane</keyword>
<sequence length="83" mass="9087">MADGRSEDVPGEKWDRCVADTLLKSGVGLGIGALCSLVLFKRRTWPIVLGTGFGLGFAISNCQHDFKRVESLHMKPIKLTVKN</sequence>
<dbReference type="GO" id="GO:0061617">
    <property type="term" value="C:MICOS complex"/>
    <property type="evidence" value="ECO:0007669"/>
    <property type="project" value="UniProtKB-UniRule"/>
</dbReference>
<dbReference type="EnsemblMetazoa" id="XM_011408440.2">
    <property type="protein sequence ID" value="XP_011406742.1"/>
    <property type="gene ID" value="LOC105314333"/>
</dbReference>
<organism evidence="10">
    <name type="scientific">Amphimedon queenslandica</name>
    <name type="common">Sponge</name>
    <dbReference type="NCBI Taxonomy" id="400682"/>
    <lineage>
        <taxon>Eukaryota</taxon>
        <taxon>Metazoa</taxon>
        <taxon>Porifera</taxon>
        <taxon>Demospongiae</taxon>
        <taxon>Heteroscleromorpha</taxon>
        <taxon>Haplosclerida</taxon>
        <taxon>Niphatidae</taxon>
        <taxon>Amphimedon</taxon>
    </lineage>
</organism>